<dbReference type="InterPro" id="IPR036259">
    <property type="entry name" value="MFS_trans_sf"/>
</dbReference>
<evidence type="ECO:0000256" key="2">
    <source>
        <dbReference type="ARBA" id="ARBA00022989"/>
    </source>
</evidence>
<keyword evidence="3 4" id="KW-0472">Membrane</keyword>
<dbReference type="SUPFAM" id="SSF103473">
    <property type="entry name" value="MFS general substrate transporter"/>
    <property type="match status" value="1"/>
</dbReference>
<evidence type="ECO:0000256" key="3">
    <source>
        <dbReference type="ARBA" id="ARBA00023136"/>
    </source>
</evidence>
<reference evidence="6 7" key="1">
    <citation type="submission" date="2018-07" db="EMBL/GenBank/DDBJ databases">
        <title>Genomic Encyclopedia of Type Strains, Phase IV (KMG-IV): sequencing the most valuable type-strain genomes for metagenomic binning, comparative biology and taxonomic classification.</title>
        <authorList>
            <person name="Goeker M."/>
        </authorList>
    </citation>
    <scope>NUCLEOTIDE SEQUENCE [LARGE SCALE GENOMIC DNA]</scope>
    <source>
        <strain evidence="6 7">DSM 21634</strain>
    </source>
</reference>
<dbReference type="Gene3D" id="1.20.1250.20">
    <property type="entry name" value="MFS general substrate transporter like domains"/>
    <property type="match status" value="1"/>
</dbReference>
<feature type="transmembrane region" description="Helical" evidence="4">
    <location>
        <begin position="227"/>
        <end position="250"/>
    </location>
</feature>
<keyword evidence="7" id="KW-1185">Reference proteome</keyword>
<keyword evidence="1 4" id="KW-0812">Transmembrane</keyword>
<protein>
    <submittedName>
        <fullName evidence="6">Putative MFS family arabinose efflux permease</fullName>
    </submittedName>
</protein>
<sequence>MDATSPSTAVPATPPPMGPLVFAALTGTMAMMAFVAVVGPIVRRLGLPEWVAGLSVTAGGLLWMLLARWWGSVGDRRGRKPVLLIGFAAFALAYWALAVGIDLALRQKIGGLAALALLVGARAMIGAFYAAVPPTAAAVVADHTLPRERPVAMAKLGSANAMGLVLGPAAAGWLAGHDLSLALYAAAALPVIALAAVWLLLPGGRPAAAQRPPGAKPMGLLDARLRVAALTGFAAMGSVAIAQVLVGFFAIDRLALPVDQGARVAGLALTCVGCALIVSQQCVMRFKTVPLARWIVLGAAIAGCGFASVAAVQSQGMLLASYGVMAFGMGLIFPNFQAMAANAVQPHEQGAAAGTLSAAQGLGMVLGPLLGTLLYRVSPALPYLLVGGALWALALFSHVRLRRATTA</sequence>
<evidence type="ECO:0000313" key="6">
    <source>
        <dbReference type="EMBL" id="RCW75519.1"/>
    </source>
</evidence>
<dbReference type="AlphaFoldDB" id="A0A368Y715"/>
<dbReference type="Pfam" id="PF07690">
    <property type="entry name" value="MFS_1"/>
    <property type="match status" value="1"/>
</dbReference>
<feature type="transmembrane region" description="Helical" evidence="4">
    <location>
        <begin position="291"/>
        <end position="312"/>
    </location>
</feature>
<dbReference type="InterPro" id="IPR011701">
    <property type="entry name" value="MFS"/>
</dbReference>
<evidence type="ECO:0000259" key="5">
    <source>
        <dbReference type="PROSITE" id="PS50850"/>
    </source>
</evidence>
<feature type="transmembrane region" description="Helical" evidence="4">
    <location>
        <begin position="181"/>
        <end position="201"/>
    </location>
</feature>
<dbReference type="PANTHER" id="PTHR23546">
    <property type="entry name" value="TRANSPORT PROTEIN"/>
    <property type="match status" value="1"/>
</dbReference>
<feature type="transmembrane region" description="Helical" evidence="4">
    <location>
        <begin position="262"/>
        <end position="279"/>
    </location>
</feature>
<feature type="transmembrane region" description="Helical" evidence="4">
    <location>
        <begin position="350"/>
        <end position="375"/>
    </location>
</feature>
<dbReference type="EMBL" id="QPJK01000001">
    <property type="protein sequence ID" value="RCW75519.1"/>
    <property type="molecule type" value="Genomic_DNA"/>
</dbReference>
<dbReference type="PROSITE" id="PS50850">
    <property type="entry name" value="MFS"/>
    <property type="match status" value="1"/>
</dbReference>
<evidence type="ECO:0000313" key="7">
    <source>
        <dbReference type="Proteomes" id="UP000252884"/>
    </source>
</evidence>
<dbReference type="PRINTS" id="PR01036">
    <property type="entry name" value="TCRTETB"/>
</dbReference>
<feature type="domain" description="Major facilitator superfamily (MFS) profile" evidence="5">
    <location>
        <begin position="16"/>
        <end position="406"/>
    </location>
</feature>
<dbReference type="RefSeq" id="WP_211332863.1">
    <property type="nucleotide sequence ID" value="NZ_QPJK01000001.1"/>
</dbReference>
<feature type="transmembrane region" description="Helical" evidence="4">
    <location>
        <begin position="20"/>
        <end position="38"/>
    </location>
</feature>
<evidence type="ECO:0000256" key="4">
    <source>
        <dbReference type="SAM" id="Phobius"/>
    </source>
</evidence>
<feature type="transmembrane region" description="Helical" evidence="4">
    <location>
        <begin position="50"/>
        <end position="70"/>
    </location>
</feature>
<proteinExistence type="predicted"/>
<name>A0A368Y715_9BURK</name>
<feature type="transmembrane region" description="Helical" evidence="4">
    <location>
        <begin position="112"/>
        <end position="132"/>
    </location>
</feature>
<keyword evidence="2 4" id="KW-1133">Transmembrane helix</keyword>
<evidence type="ECO:0000256" key="1">
    <source>
        <dbReference type="ARBA" id="ARBA00022692"/>
    </source>
</evidence>
<feature type="transmembrane region" description="Helical" evidence="4">
    <location>
        <begin position="381"/>
        <end position="401"/>
    </location>
</feature>
<comment type="caution">
    <text evidence="6">The sequence shown here is derived from an EMBL/GenBank/DDBJ whole genome shotgun (WGS) entry which is preliminary data.</text>
</comment>
<dbReference type="InterPro" id="IPR020846">
    <property type="entry name" value="MFS_dom"/>
</dbReference>
<dbReference type="Proteomes" id="UP000252884">
    <property type="component" value="Unassembled WGS sequence"/>
</dbReference>
<feature type="transmembrane region" description="Helical" evidence="4">
    <location>
        <begin position="82"/>
        <end position="105"/>
    </location>
</feature>
<organism evidence="6 7">
    <name type="scientific">Pseudorhodoferax soli</name>
    <dbReference type="NCBI Taxonomy" id="545864"/>
    <lineage>
        <taxon>Bacteria</taxon>
        <taxon>Pseudomonadati</taxon>
        <taxon>Pseudomonadota</taxon>
        <taxon>Betaproteobacteria</taxon>
        <taxon>Burkholderiales</taxon>
        <taxon>Comamonadaceae</taxon>
    </lineage>
</organism>
<accession>A0A368Y715</accession>
<dbReference type="GO" id="GO:0022857">
    <property type="term" value="F:transmembrane transporter activity"/>
    <property type="evidence" value="ECO:0007669"/>
    <property type="project" value="InterPro"/>
</dbReference>
<gene>
    <name evidence="6" type="ORF">DES41_101111</name>
</gene>
<feature type="transmembrane region" description="Helical" evidence="4">
    <location>
        <begin position="318"/>
        <end position="338"/>
    </location>
</feature>
<dbReference type="PANTHER" id="PTHR23546:SF1">
    <property type="entry name" value="MEMBRANE PROTEIN"/>
    <property type="match status" value="1"/>
</dbReference>